<dbReference type="EMBL" id="VWOX01000005">
    <property type="protein sequence ID" value="KAA5543631.1"/>
    <property type="molecule type" value="Genomic_DNA"/>
</dbReference>
<keyword evidence="1" id="KW-0489">Methyltransferase</keyword>
<dbReference type="AlphaFoldDB" id="A0A5M6D7X2"/>
<gene>
    <name evidence="1" type="ORF">FYK55_10500</name>
</gene>
<dbReference type="InterPro" id="IPR029063">
    <property type="entry name" value="SAM-dependent_MTases_sf"/>
</dbReference>
<accession>A0A5M6D7X2</accession>
<evidence type="ECO:0000313" key="2">
    <source>
        <dbReference type="Proteomes" id="UP000324479"/>
    </source>
</evidence>
<proteinExistence type="predicted"/>
<dbReference type="SUPFAM" id="SSF53335">
    <property type="entry name" value="S-adenosyl-L-methionine-dependent methyltransferases"/>
    <property type="match status" value="1"/>
</dbReference>
<reference evidence="1 2" key="1">
    <citation type="submission" date="2019-08" db="EMBL/GenBank/DDBJ databases">
        <authorList>
            <person name="Dhanesh K."/>
            <person name="Kumar G."/>
            <person name="Sasikala C."/>
            <person name="Venkata Ramana C."/>
        </authorList>
    </citation>
    <scope>NUCLEOTIDE SEQUENCE [LARGE SCALE GENOMIC DNA]</scope>
    <source>
        <strain evidence="1 2">JC645</strain>
    </source>
</reference>
<dbReference type="Gene3D" id="3.40.50.150">
    <property type="entry name" value="Vaccinia Virus protein VP39"/>
    <property type="match status" value="1"/>
</dbReference>
<dbReference type="GO" id="GO:0008168">
    <property type="term" value="F:methyltransferase activity"/>
    <property type="evidence" value="ECO:0007669"/>
    <property type="project" value="UniProtKB-KW"/>
</dbReference>
<dbReference type="RefSeq" id="WP_150076383.1">
    <property type="nucleotide sequence ID" value="NZ_VWOX01000005.1"/>
</dbReference>
<comment type="caution">
    <text evidence="1">The sequence shown here is derived from an EMBL/GenBank/DDBJ whole genome shotgun (WGS) entry which is preliminary data.</text>
</comment>
<protein>
    <submittedName>
        <fullName evidence="1">Class I SAM-dependent methyltransferase</fullName>
    </submittedName>
</protein>
<dbReference type="CDD" id="cd02440">
    <property type="entry name" value="AdoMet_MTases"/>
    <property type="match status" value="1"/>
</dbReference>
<sequence length="239" mass="27673">MQSDYALQYRRLYNQHWWWRSRESVILSILDRYAAGRTDLRILDVGCGDGLFFDALLRFGDVQGVEKDPTIVDPIGPHRSRIHVGPFEASFRPQQPFSAVLMLDVLEHLDDPWTALRHALTLLRDDGLMVITVPAFNELWTQHDDINHHRIRYTKRSFGKLAEECSLRVDRCEYFFHWVAAAKLGVRLKEKIRPTDPRPAEVPPAAVNQLLRWGSEIERRLFGWMKLPFGSSLLVVGGK</sequence>
<keyword evidence="2" id="KW-1185">Reference proteome</keyword>
<dbReference type="PANTHER" id="PTHR43861">
    <property type="entry name" value="TRANS-ACONITATE 2-METHYLTRANSFERASE-RELATED"/>
    <property type="match status" value="1"/>
</dbReference>
<organism evidence="1 2">
    <name type="scientific">Roseiconus nitratireducens</name>
    <dbReference type="NCBI Taxonomy" id="2605748"/>
    <lineage>
        <taxon>Bacteria</taxon>
        <taxon>Pseudomonadati</taxon>
        <taxon>Planctomycetota</taxon>
        <taxon>Planctomycetia</taxon>
        <taxon>Pirellulales</taxon>
        <taxon>Pirellulaceae</taxon>
        <taxon>Roseiconus</taxon>
    </lineage>
</organism>
<dbReference type="Proteomes" id="UP000324479">
    <property type="component" value="Unassembled WGS sequence"/>
</dbReference>
<evidence type="ECO:0000313" key="1">
    <source>
        <dbReference type="EMBL" id="KAA5543631.1"/>
    </source>
</evidence>
<keyword evidence="1" id="KW-0808">Transferase</keyword>
<name>A0A5M6D7X2_9BACT</name>
<dbReference type="GO" id="GO:0032259">
    <property type="term" value="P:methylation"/>
    <property type="evidence" value="ECO:0007669"/>
    <property type="project" value="UniProtKB-KW"/>
</dbReference>
<dbReference type="Pfam" id="PF13489">
    <property type="entry name" value="Methyltransf_23"/>
    <property type="match status" value="1"/>
</dbReference>